<keyword evidence="2" id="KW-1185">Reference proteome</keyword>
<sequence>MEVPEQTVGRCLLFGLSLSPYYLMFGRRRDDKVRSVVEREGLFEGLKRQEAVFNELDLSEHEVAAGAHWTPIVTVLAPIRGRGRAVKPMQRFNKIAGLHDHHPSRIQLHAVCSFASSLSCWLLIHQELWQNPAVWGFCAEDFEAEQTLTEGVCRPNQNTCAVVETAL</sequence>
<organism evidence="1 2">
    <name type="scientific">Champsocephalus esox</name>
    <name type="common">pike icefish</name>
    <dbReference type="NCBI Taxonomy" id="159716"/>
    <lineage>
        <taxon>Eukaryota</taxon>
        <taxon>Metazoa</taxon>
        <taxon>Chordata</taxon>
        <taxon>Craniata</taxon>
        <taxon>Vertebrata</taxon>
        <taxon>Euteleostomi</taxon>
        <taxon>Actinopterygii</taxon>
        <taxon>Neopterygii</taxon>
        <taxon>Teleostei</taxon>
        <taxon>Neoteleostei</taxon>
        <taxon>Acanthomorphata</taxon>
        <taxon>Eupercaria</taxon>
        <taxon>Perciformes</taxon>
        <taxon>Notothenioidei</taxon>
        <taxon>Channichthyidae</taxon>
        <taxon>Champsocephalus</taxon>
    </lineage>
</organism>
<gene>
    <name evidence="1" type="ORF">CesoFtcFv8_025089</name>
</gene>
<comment type="caution">
    <text evidence="1">The sequence shown here is derived from an EMBL/GenBank/DDBJ whole genome shotgun (WGS) entry which is preliminary data.</text>
</comment>
<accession>A0AAN8GGF3</accession>
<protein>
    <submittedName>
        <fullName evidence="1">Uncharacterized protein</fullName>
    </submittedName>
</protein>
<name>A0AAN8GGF3_9TELE</name>
<dbReference type="Proteomes" id="UP001335648">
    <property type="component" value="Unassembled WGS sequence"/>
</dbReference>
<reference evidence="1 2" key="1">
    <citation type="journal article" date="2023" name="Mol. Biol. Evol.">
        <title>Genomics of Secondarily Temperate Adaptation in the Only Non-Antarctic Icefish.</title>
        <authorList>
            <person name="Rivera-Colon A.G."/>
            <person name="Rayamajhi N."/>
            <person name="Minhas B.F."/>
            <person name="Madrigal G."/>
            <person name="Bilyk K.T."/>
            <person name="Yoon V."/>
            <person name="Hune M."/>
            <person name="Gregory S."/>
            <person name="Cheng C.H.C."/>
            <person name="Catchen J.M."/>
        </authorList>
    </citation>
    <scope>NUCLEOTIDE SEQUENCE [LARGE SCALE GENOMIC DNA]</scope>
    <source>
        <strain evidence="1">JC2023a</strain>
    </source>
</reference>
<dbReference type="AlphaFoldDB" id="A0AAN8GGF3"/>
<evidence type="ECO:0000313" key="2">
    <source>
        <dbReference type="Proteomes" id="UP001335648"/>
    </source>
</evidence>
<dbReference type="EMBL" id="JAULUE010002066">
    <property type="protein sequence ID" value="KAK5877599.1"/>
    <property type="molecule type" value="Genomic_DNA"/>
</dbReference>
<evidence type="ECO:0000313" key="1">
    <source>
        <dbReference type="EMBL" id="KAK5877599.1"/>
    </source>
</evidence>
<proteinExistence type="predicted"/>